<feature type="transmembrane region" description="Helical" evidence="1">
    <location>
        <begin position="222"/>
        <end position="240"/>
    </location>
</feature>
<keyword evidence="1" id="KW-0472">Membrane</keyword>
<accession>A0A2P8QYY8</accession>
<dbReference type="InterPro" id="IPR032333">
    <property type="entry name" value="DUF4857"/>
</dbReference>
<name>A0A2P8QYY8_9BACT</name>
<dbReference type="Proteomes" id="UP000240535">
    <property type="component" value="Unassembled WGS sequence"/>
</dbReference>
<reference evidence="3" key="1">
    <citation type="submission" date="2017-10" db="EMBL/GenBank/DDBJ databases">
        <title>Campylobacter species from seals.</title>
        <authorList>
            <person name="Gilbert M.J."/>
            <person name="Zomer A.L."/>
            <person name="Timmerman A.J."/>
            <person name="Duim B."/>
            <person name="Wagenaar J.A."/>
        </authorList>
    </citation>
    <scope>NUCLEOTIDE SEQUENCE [LARGE SCALE GENOMIC DNA]</scope>
    <source>
        <strain evidence="3">17S00004-5</strain>
    </source>
</reference>
<gene>
    <name evidence="2" type="ORF">CQ405_07840</name>
</gene>
<proteinExistence type="predicted"/>
<feature type="transmembrane region" description="Helical" evidence="1">
    <location>
        <begin position="15"/>
        <end position="35"/>
    </location>
</feature>
<protein>
    <recommendedName>
        <fullName evidence="4">DUF4857 domain-containing protein</fullName>
    </recommendedName>
</protein>
<organism evidence="2 3">
    <name type="scientific">Campylobacter blaseri</name>
    <dbReference type="NCBI Taxonomy" id="2042961"/>
    <lineage>
        <taxon>Bacteria</taxon>
        <taxon>Pseudomonadati</taxon>
        <taxon>Campylobacterota</taxon>
        <taxon>Epsilonproteobacteria</taxon>
        <taxon>Campylobacterales</taxon>
        <taxon>Campylobacteraceae</taxon>
        <taxon>Campylobacter</taxon>
    </lineage>
</organism>
<comment type="caution">
    <text evidence="2">The sequence shown here is derived from an EMBL/GenBank/DDBJ whole genome shotgun (WGS) entry which is preliminary data.</text>
</comment>
<dbReference type="EMBL" id="PDHH01000007">
    <property type="protein sequence ID" value="PSM51470.1"/>
    <property type="molecule type" value="Genomic_DNA"/>
</dbReference>
<keyword evidence="3" id="KW-1185">Reference proteome</keyword>
<feature type="transmembrane region" description="Helical" evidence="1">
    <location>
        <begin position="101"/>
        <end position="124"/>
    </location>
</feature>
<dbReference type="RefSeq" id="WP_106872414.1">
    <property type="nucleotide sequence ID" value="NZ_CP053841.1"/>
</dbReference>
<feature type="transmembrane region" description="Helical" evidence="1">
    <location>
        <begin position="61"/>
        <end position="80"/>
    </location>
</feature>
<keyword evidence="1" id="KW-1133">Transmembrane helix</keyword>
<keyword evidence="1" id="KW-0812">Transmembrane</keyword>
<feature type="transmembrane region" description="Helical" evidence="1">
    <location>
        <begin position="144"/>
        <end position="163"/>
    </location>
</feature>
<dbReference type="Pfam" id="PF16149">
    <property type="entry name" value="DUF4857"/>
    <property type="match status" value="1"/>
</dbReference>
<evidence type="ECO:0000256" key="1">
    <source>
        <dbReference type="SAM" id="Phobius"/>
    </source>
</evidence>
<dbReference type="AlphaFoldDB" id="A0A2P8QYY8"/>
<evidence type="ECO:0008006" key="4">
    <source>
        <dbReference type="Google" id="ProtNLM"/>
    </source>
</evidence>
<evidence type="ECO:0000313" key="3">
    <source>
        <dbReference type="Proteomes" id="UP000240535"/>
    </source>
</evidence>
<feature type="transmembrane region" description="Helical" evidence="1">
    <location>
        <begin position="175"/>
        <end position="202"/>
    </location>
</feature>
<sequence length="531" mass="63306">MIKSIFQKEFIKLKYYIIVAIIIFPILFFLFFYNLNHEFKGIEPESMMWYRYIYLNYYPEYSLKFIPIVFGIILAIAQFLPEKIGKRVKILLHLPLNTNKALFLHISFTIAFLTLFFILFGSVFYTIINQFYPTPIVINSLGNFTKFCMAAIFIYVGLSSAILEQKLMVSFLKGIISFIVLYLILNLHIAYSIFFTILFYFISLDSLKSFKEQRINKQFICFTSLFLAIFIIFFGYKIYIENFKRSFQKYYIFYSPIIEKFVYQKNHGGHIFSYLTEDKKDLSQKEYEALLPFNYWANLKQQNKMPIVLNGKNYSEKDIKASRLSLDYKYKELNENHMNLYPLFNPKKDVSVISYSEDMIWVKKDKFVVFHHDSKIDDDLSNKLNLIAKEKGLSFPIKKIWGKFSNLKPFDAGLFIKDSKNEIYNLARYDDKITLKKLPIKQDITHIKISENKQNDILGFAFDDKNIYLLKSKDYKLVNLNLKEFDYKSMNLKLLKDPLFYQIRFDNGKTYSSNVYDNNLNFIRKFEINYE</sequence>
<evidence type="ECO:0000313" key="2">
    <source>
        <dbReference type="EMBL" id="PSM51470.1"/>
    </source>
</evidence>
<dbReference type="OrthoDB" id="5365245at2"/>